<organism evidence="8 9">
    <name type="scientific">Desulforhopalus singaporensis</name>
    <dbReference type="NCBI Taxonomy" id="91360"/>
    <lineage>
        <taxon>Bacteria</taxon>
        <taxon>Pseudomonadati</taxon>
        <taxon>Thermodesulfobacteriota</taxon>
        <taxon>Desulfobulbia</taxon>
        <taxon>Desulfobulbales</taxon>
        <taxon>Desulfocapsaceae</taxon>
        <taxon>Desulforhopalus</taxon>
    </lineage>
</organism>
<gene>
    <name evidence="8" type="ORF">SAMN05660330_03548</name>
</gene>
<evidence type="ECO:0000256" key="1">
    <source>
        <dbReference type="ARBA" id="ARBA00022630"/>
    </source>
</evidence>
<evidence type="ECO:0000256" key="2">
    <source>
        <dbReference type="ARBA" id="ARBA00022643"/>
    </source>
</evidence>
<dbReference type="Gene3D" id="3.40.109.10">
    <property type="entry name" value="NADH Oxidase"/>
    <property type="match status" value="1"/>
</dbReference>
<accession>A0A1H0UGT6</accession>
<keyword evidence="9" id="KW-1185">Reference proteome</keyword>
<dbReference type="EMBL" id="FNJI01000032">
    <property type="protein sequence ID" value="SDP65394.1"/>
    <property type="molecule type" value="Genomic_DNA"/>
</dbReference>
<dbReference type="InterPro" id="IPR017900">
    <property type="entry name" value="4Fe4S_Fe_S_CS"/>
</dbReference>
<keyword evidence="6" id="KW-0411">Iron-sulfur</keyword>
<dbReference type="InterPro" id="IPR000415">
    <property type="entry name" value="Nitroreductase-like"/>
</dbReference>
<keyword evidence="2" id="KW-0288">FMN</keyword>
<evidence type="ECO:0000256" key="4">
    <source>
        <dbReference type="ARBA" id="ARBA00023002"/>
    </source>
</evidence>
<evidence type="ECO:0000256" key="6">
    <source>
        <dbReference type="ARBA" id="ARBA00023014"/>
    </source>
</evidence>
<dbReference type="PANTHER" id="PTHR23026:SF90">
    <property type="entry name" value="IODOTYROSINE DEIODINASE 1"/>
    <property type="match status" value="1"/>
</dbReference>
<dbReference type="SUPFAM" id="SSF54862">
    <property type="entry name" value="4Fe-4S ferredoxins"/>
    <property type="match status" value="1"/>
</dbReference>
<name>A0A1H0UGT6_9BACT</name>
<evidence type="ECO:0000259" key="7">
    <source>
        <dbReference type="PROSITE" id="PS51379"/>
    </source>
</evidence>
<feature type="domain" description="4Fe-4S ferredoxin-type" evidence="7">
    <location>
        <begin position="28"/>
        <end position="56"/>
    </location>
</feature>
<feature type="domain" description="4Fe-4S ferredoxin-type" evidence="7">
    <location>
        <begin position="1"/>
        <end position="27"/>
    </location>
</feature>
<dbReference type="InterPro" id="IPR029479">
    <property type="entry name" value="Nitroreductase"/>
</dbReference>
<dbReference type="PROSITE" id="PS00198">
    <property type="entry name" value="4FE4S_FER_1"/>
    <property type="match status" value="2"/>
</dbReference>
<dbReference type="SUPFAM" id="SSF55469">
    <property type="entry name" value="FMN-dependent nitroreductase-like"/>
    <property type="match status" value="1"/>
</dbReference>
<dbReference type="GO" id="GO:0016491">
    <property type="term" value="F:oxidoreductase activity"/>
    <property type="evidence" value="ECO:0007669"/>
    <property type="project" value="UniProtKB-KW"/>
</dbReference>
<keyword evidence="5" id="KW-0408">Iron</keyword>
<dbReference type="Gene3D" id="3.30.70.20">
    <property type="match status" value="1"/>
</dbReference>
<dbReference type="GO" id="GO:0051536">
    <property type="term" value="F:iron-sulfur cluster binding"/>
    <property type="evidence" value="ECO:0007669"/>
    <property type="project" value="UniProtKB-KW"/>
</dbReference>
<dbReference type="InterPro" id="IPR017896">
    <property type="entry name" value="4Fe4S_Fe-S-bd"/>
</dbReference>
<evidence type="ECO:0000313" key="8">
    <source>
        <dbReference type="EMBL" id="SDP65394.1"/>
    </source>
</evidence>
<proteinExistence type="predicted"/>
<dbReference type="Proteomes" id="UP000199073">
    <property type="component" value="Unassembled WGS sequence"/>
</dbReference>
<keyword evidence="3" id="KW-0479">Metal-binding</keyword>
<dbReference type="Pfam" id="PF12838">
    <property type="entry name" value="Fer4_7"/>
    <property type="match status" value="1"/>
</dbReference>
<keyword evidence="4" id="KW-0560">Oxidoreductase</keyword>
<protein>
    <submittedName>
        <fullName evidence="8">Nitroreductase</fullName>
    </submittedName>
</protein>
<evidence type="ECO:0000313" key="9">
    <source>
        <dbReference type="Proteomes" id="UP000199073"/>
    </source>
</evidence>
<dbReference type="AlphaFoldDB" id="A0A1H0UGT6"/>
<dbReference type="PANTHER" id="PTHR23026">
    <property type="entry name" value="NADPH NITROREDUCTASE"/>
    <property type="match status" value="1"/>
</dbReference>
<dbReference type="Pfam" id="PF00881">
    <property type="entry name" value="Nitroreductase"/>
    <property type="match status" value="1"/>
</dbReference>
<dbReference type="PROSITE" id="PS51379">
    <property type="entry name" value="4FE4S_FER_2"/>
    <property type="match status" value="2"/>
</dbReference>
<keyword evidence="1" id="KW-0285">Flavoprotein</keyword>
<reference evidence="8 9" key="1">
    <citation type="submission" date="2016-10" db="EMBL/GenBank/DDBJ databases">
        <authorList>
            <person name="de Groot N.N."/>
        </authorList>
    </citation>
    <scope>NUCLEOTIDE SEQUENCE [LARGE SCALE GENOMIC DNA]</scope>
    <source>
        <strain evidence="8 9">DSM 12130</strain>
    </source>
</reference>
<dbReference type="GO" id="GO:0046872">
    <property type="term" value="F:metal ion binding"/>
    <property type="evidence" value="ECO:0007669"/>
    <property type="project" value="UniProtKB-KW"/>
</dbReference>
<evidence type="ECO:0000256" key="3">
    <source>
        <dbReference type="ARBA" id="ARBA00022723"/>
    </source>
</evidence>
<dbReference type="InterPro" id="IPR050627">
    <property type="entry name" value="Nitroreductase/BluB"/>
</dbReference>
<sequence length="297" mass="32750">MVDQKACTRCRECIRVCPHNSLSLVENRICFDDSACFSCGHCRAVCPADAIGIGAVPEALELVSVADAAGSWWQGEMAIQELVALMRMRRSCRNYLDRDVPDAVLTDLVKIGTTAPSGTNSQGWGFIITSGRKEVEFLGALVGEFYRRLNKKAKNPLLYLAAKIFAGDALGRYRRNYCQQVSEALTAWETHREDRLFHGAPAVLLITGKNSASCPGEDALLATQNILLAAHGMGLGSCLIGFAVEAIRRDRGLQRALGMVDDEKLYAAIALGYPAVKFLRPANRRRVLPRRTRFFRK</sequence>
<dbReference type="STRING" id="91360.SAMN05660330_03548"/>
<evidence type="ECO:0000256" key="5">
    <source>
        <dbReference type="ARBA" id="ARBA00023004"/>
    </source>
</evidence>